<organism evidence="1 2">
    <name type="scientific">Astyanax mexicanus</name>
    <name type="common">Blind cave fish</name>
    <name type="synonym">Astyanax fasciatus mexicanus</name>
    <dbReference type="NCBI Taxonomy" id="7994"/>
    <lineage>
        <taxon>Eukaryota</taxon>
        <taxon>Metazoa</taxon>
        <taxon>Chordata</taxon>
        <taxon>Craniata</taxon>
        <taxon>Vertebrata</taxon>
        <taxon>Euteleostomi</taxon>
        <taxon>Actinopterygii</taxon>
        <taxon>Neopterygii</taxon>
        <taxon>Teleostei</taxon>
        <taxon>Ostariophysi</taxon>
        <taxon>Characiformes</taxon>
        <taxon>Characoidei</taxon>
        <taxon>Acestrorhamphidae</taxon>
        <taxon>Acestrorhamphinae</taxon>
        <taxon>Astyanax</taxon>
    </lineage>
</organism>
<evidence type="ECO:0000313" key="2">
    <source>
        <dbReference type="Proteomes" id="UP000694621"/>
    </source>
</evidence>
<proteinExistence type="predicted"/>
<sequence length="69" mass="7905">MVCCHVSHDNARPDRYCTLPWPTLSSDRSLIENVWDAIVLSRLHPTTPSVNLHILTYAITYNNCYLSSE</sequence>
<name>A0A8B9LCX3_ASTMX</name>
<dbReference type="Ensembl" id="ENSAMXT00005052480.1">
    <property type="protein sequence ID" value="ENSAMXP00005048375.1"/>
    <property type="gene ID" value="ENSAMXG00005022128.1"/>
</dbReference>
<reference evidence="1" key="1">
    <citation type="submission" date="2025-08" db="UniProtKB">
        <authorList>
            <consortium name="Ensembl"/>
        </authorList>
    </citation>
    <scope>IDENTIFICATION</scope>
</reference>
<dbReference type="Proteomes" id="UP000694621">
    <property type="component" value="Unplaced"/>
</dbReference>
<accession>A0A8B9LCX3</accession>
<evidence type="ECO:0000313" key="1">
    <source>
        <dbReference type="Ensembl" id="ENSAMXP00005048375.1"/>
    </source>
</evidence>
<protein>
    <recommendedName>
        <fullName evidence="3">Tc1-like transposase DDE domain-containing protein</fullName>
    </recommendedName>
</protein>
<dbReference type="AlphaFoldDB" id="A0A8B9LCX3"/>
<evidence type="ECO:0008006" key="3">
    <source>
        <dbReference type="Google" id="ProtNLM"/>
    </source>
</evidence>